<feature type="non-terminal residue" evidence="1">
    <location>
        <position position="204"/>
    </location>
</feature>
<evidence type="ECO:0000313" key="2">
    <source>
        <dbReference type="Proteomes" id="UP000789396"/>
    </source>
</evidence>
<comment type="caution">
    <text evidence="1">The sequence shown here is derived from an EMBL/GenBank/DDBJ whole genome shotgun (WGS) entry which is preliminary data.</text>
</comment>
<feature type="non-terminal residue" evidence="1">
    <location>
        <position position="1"/>
    </location>
</feature>
<evidence type="ECO:0000313" key="1">
    <source>
        <dbReference type="EMBL" id="CAG8811768.1"/>
    </source>
</evidence>
<accession>A0A9N9P7I1</accession>
<name>A0A9N9P7I1_9GLOM</name>
<reference evidence="1" key="1">
    <citation type="submission" date="2021-06" db="EMBL/GenBank/DDBJ databases">
        <authorList>
            <person name="Kallberg Y."/>
            <person name="Tangrot J."/>
            <person name="Rosling A."/>
        </authorList>
    </citation>
    <scope>NUCLEOTIDE SEQUENCE</scope>
    <source>
        <strain evidence="1">IN212</strain>
    </source>
</reference>
<gene>
    <name evidence="1" type="ORF">RFULGI_LOCUS18828</name>
</gene>
<organism evidence="1 2">
    <name type="scientific">Racocetra fulgida</name>
    <dbReference type="NCBI Taxonomy" id="60492"/>
    <lineage>
        <taxon>Eukaryota</taxon>
        <taxon>Fungi</taxon>
        <taxon>Fungi incertae sedis</taxon>
        <taxon>Mucoromycota</taxon>
        <taxon>Glomeromycotina</taxon>
        <taxon>Glomeromycetes</taxon>
        <taxon>Diversisporales</taxon>
        <taxon>Gigasporaceae</taxon>
        <taxon>Racocetra</taxon>
    </lineage>
</organism>
<dbReference type="EMBL" id="CAJVPZ010085927">
    <property type="protein sequence ID" value="CAG8811768.1"/>
    <property type="molecule type" value="Genomic_DNA"/>
</dbReference>
<protein>
    <submittedName>
        <fullName evidence="1">7587_t:CDS:1</fullName>
    </submittedName>
</protein>
<keyword evidence="2" id="KW-1185">Reference proteome</keyword>
<dbReference type="OrthoDB" id="76224at2759"/>
<sequence>AKFEKSVQINKKKGATTLEYNIQELPVKSNQEFEILLPSQKDNDDLVLSNKKPARFFNIIRKFNTPDPKNNIEAILTNDQKIPQQPPETFIPRLIANYPEFSDQHINEAIAEKEQFEKKLMADWQFSNWHKEIKKHIQINRKAYLAWKKNCILEVNKSKQIFAKGLAAKKIMIDDVQKIEKRKFESNSDELEDEDECLKSTMKK</sequence>
<proteinExistence type="predicted"/>
<dbReference type="Proteomes" id="UP000789396">
    <property type="component" value="Unassembled WGS sequence"/>
</dbReference>
<dbReference type="AlphaFoldDB" id="A0A9N9P7I1"/>